<evidence type="ECO:0000256" key="7">
    <source>
        <dbReference type="ARBA" id="ARBA00023136"/>
    </source>
</evidence>
<dbReference type="InterPro" id="IPR023395">
    <property type="entry name" value="MCP_dom_sf"/>
</dbReference>
<evidence type="ECO:0000256" key="8">
    <source>
        <dbReference type="SAM" id="MobiDB-lite"/>
    </source>
</evidence>
<comment type="similarity">
    <text evidence="2">Belongs to the mitochondrial carrier (TC 2.A.29) family.</text>
</comment>
<dbReference type="GO" id="GO:0016020">
    <property type="term" value="C:membrane"/>
    <property type="evidence" value="ECO:0007669"/>
    <property type="project" value="UniProtKB-SubCell"/>
</dbReference>
<organism evidence="9 10">
    <name type="scientific">Thanatephorus cucumeris (strain AG1-IB / isolate 7/3/14)</name>
    <name type="common">Lettuce bottom rot fungus</name>
    <name type="synonym">Rhizoctonia solani</name>
    <dbReference type="NCBI Taxonomy" id="1108050"/>
    <lineage>
        <taxon>Eukaryota</taxon>
        <taxon>Fungi</taxon>
        <taxon>Dikarya</taxon>
        <taxon>Basidiomycota</taxon>
        <taxon>Agaricomycotina</taxon>
        <taxon>Agaricomycetes</taxon>
        <taxon>Cantharellales</taxon>
        <taxon>Ceratobasidiaceae</taxon>
        <taxon>Rhizoctonia</taxon>
        <taxon>Rhizoctonia solani AG-1</taxon>
    </lineage>
</organism>
<dbReference type="PANTHER" id="PTHR45618">
    <property type="entry name" value="MITOCHONDRIAL DICARBOXYLATE CARRIER-RELATED"/>
    <property type="match status" value="1"/>
</dbReference>
<proteinExistence type="inferred from homology"/>
<keyword evidence="3" id="KW-0813">Transport</keyword>
<dbReference type="SUPFAM" id="SSF103506">
    <property type="entry name" value="Mitochondrial carrier"/>
    <property type="match status" value="1"/>
</dbReference>
<evidence type="ECO:0000256" key="4">
    <source>
        <dbReference type="ARBA" id="ARBA00022692"/>
    </source>
</evidence>
<sequence>MASSSTPNSLRDLYAAPPDGWSFFPAPEDLSSSGTKSSASPWPSRSARSADSHVFDLAPLASDVVSLDPQMAIKALVASGALQYATTAIAMPFEVGKVLLQIQWVPKDHVGPAPDELIPDEKEEDALSDASGDSYFHDPDEPRSRIRLEPTQPRLADEEGYVVRRSVSDKATRPQFIIPIGPSEGVWGMMKRVGRWQTEGWLSLWKGQLTSCTIDVLFAVLQPVALSLLSLAFMPSDPTLSLSLSDTSRPVKPLAITVASHLLTGIILSPLDLVRTRLIAQTSLSSHKTYSGPVAALRDIYYKEGGLAGMYLHPNLLIPTVIENTLRPLLALSAPLFIERTLFVTEESHPVAYQVAELLFSSATLLLTLPIETARRRLQIQSRGSGRFQACVETRPSPYTGVADVLWKVLTEERSMPITLRRRRMSSQGRQTDEEVKEKRSWINSTGIGQLYRGFGMGMGASGVVFLLATLAGGDSDAGWAEL</sequence>
<feature type="compositionally biased region" description="Acidic residues" evidence="8">
    <location>
        <begin position="117"/>
        <end position="127"/>
    </location>
</feature>
<keyword evidence="6" id="KW-1133">Transmembrane helix</keyword>
<evidence type="ECO:0000313" key="10">
    <source>
        <dbReference type="Proteomes" id="UP000059188"/>
    </source>
</evidence>
<evidence type="ECO:0000256" key="2">
    <source>
        <dbReference type="ARBA" id="ARBA00006375"/>
    </source>
</evidence>
<keyword evidence="4" id="KW-0812">Transmembrane</keyword>
<comment type="subcellular location">
    <subcellularLocation>
        <location evidence="1">Membrane</location>
        <topology evidence="1">Multi-pass membrane protein</topology>
    </subcellularLocation>
</comment>
<dbReference type="STRING" id="1108050.A0A0B7F7K8"/>
<dbReference type="OrthoDB" id="77989at2759"/>
<evidence type="ECO:0000256" key="3">
    <source>
        <dbReference type="ARBA" id="ARBA00022448"/>
    </source>
</evidence>
<reference evidence="9 10" key="1">
    <citation type="submission" date="2014-11" db="EMBL/GenBank/DDBJ databases">
        <authorList>
            <person name="Wibberg Daniel"/>
        </authorList>
    </citation>
    <scope>NUCLEOTIDE SEQUENCE [LARGE SCALE GENOMIC DNA]</scope>
    <source>
        <strain evidence="9">Rhizoctonia solani AG1-IB 7/3/14</strain>
    </source>
</reference>
<evidence type="ECO:0000256" key="1">
    <source>
        <dbReference type="ARBA" id="ARBA00004141"/>
    </source>
</evidence>
<protein>
    <submittedName>
        <fullName evidence="9">Mitochondrial fusion and transport protein ugo1</fullName>
    </submittedName>
</protein>
<name>A0A0B7F7K8_THACB</name>
<accession>A0A0B7F7K8</accession>
<dbReference type="Proteomes" id="UP000059188">
    <property type="component" value="Unassembled WGS sequence"/>
</dbReference>
<keyword evidence="5" id="KW-0677">Repeat</keyword>
<evidence type="ECO:0000256" key="5">
    <source>
        <dbReference type="ARBA" id="ARBA00022737"/>
    </source>
</evidence>
<dbReference type="Gene3D" id="1.50.40.10">
    <property type="entry name" value="Mitochondrial carrier domain"/>
    <property type="match status" value="1"/>
</dbReference>
<dbReference type="EMBL" id="LN679100">
    <property type="protein sequence ID" value="CEL52217.1"/>
    <property type="molecule type" value="Genomic_DNA"/>
</dbReference>
<dbReference type="AlphaFoldDB" id="A0A0B7F7K8"/>
<feature type="compositionally biased region" description="Basic and acidic residues" evidence="8">
    <location>
        <begin position="135"/>
        <end position="148"/>
    </location>
</feature>
<evidence type="ECO:0000313" key="9">
    <source>
        <dbReference type="EMBL" id="CEL52217.1"/>
    </source>
</evidence>
<dbReference type="InterPro" id="IPR050391">
    <property type="entry name" value="Mito_Metabolite_Transporter"/>
</dbReference>
<keyword evidence="10" id="KW-1185">Reference proteome</keyword>
<dbReference type="Pfam" id="PF00153">
    <property type="entry name" value="Mito_carr"/>
    <property type="match status" value="1"/>
</dbReference>
<feature type="region of interest" description="Disordered" evidence="8">
    <location>
        <begin position="111"/>
        <end position="149"/>
    </location>
</feature>
<evidence type="ECO:0000256" key="6">
    <source>
        <dbReference type="ARBA" id="ARBA00022989"/>
    </source>
</evidence>
<feature type="region of interest" description="Disordered" evidence="8">
    <location>
        <begin position="25"/>
        <end position="45"/>
    </location>
</feature>
<keyword evidence="7" id="KW-0472">Membrane</keyword>
<dbReference type="InterPro" id="IPR018108">
    <property type="entry name" value="MCP_transmembrane"/>
</dbReference>
<gene>
    <name evidence="9" type="ORF">RSOLAG1IB_00756</name>
</gene>